<dbReference type="OrthoDB" id="9947713at2"/>
<dbReference type="EMBL" id="SPQT01000001">
    <property type="protein sequence ID" value="TFV51417.1"/>
    <property type="molecule type" value="Genomic_DNA"/>
</dbReference>
<comment type="caution">
    <text evidence="2">The sequence shown here is derived from an EMBL/GenBank/DDBJ whole genome shotgun (WGS) entry which is preliminary data.</text>
</comment>
<reference evidence="2 3" key="1">
    <citation type="submission" date="2019-03" db="EMBL/GenBank/DDBJ databases">
        <title>Bradyrhizobium diversity isolated from nodules of Chamaecrista fasciculata.</title>
        <authorList>
            <person name="Klepa M.S."/>
            <person name="Urquiaga M.O."/>
            <person name="Hungria M."/>
            <person name="Delamuta J.R."/>
        </authorList>
    </citation>
    <scope>NUCLEOTIDE SEQUENCE [LARGE SCALE GENOMIC DNA]</scope>
    <source>
        <strain evidence="2 3">CNPSo 3448</strain>
    </source>
</reference>
<keyword evidence="3" id="KW-1185">Reference proteome</keyword>
<accession>A0A4Y9M8R0</accession>
<evidence type="ECO:0000313" key="3">
    <source>
        <dbReference type="Proteomes" id="UP000297966"/>
    </source>
</evidence>
<sequence length="60" mass="6713">MSDFDQLRTATYATQFRAAKAASRILDWPVLGVAFALVSVVAWDLALLWLAVKLCRIVFL</sequence>
<keyword evidence="1" id="KW-0472">Membrane</keyword>
<keyword evidence="1" id="KW-0812">Transmembrane</keyword>
<protein>
    <submittedName>
        <fullName evidence="2">Uncharacterized protein</fullName>
    </submittedName>
</protein>
<evidence type="ECO:0000313" key="2">
    <source>
        <dbReference type="EMBL" id="TFV51417.1"/>
    </source>
</evidence>
<dbReference type="Proteomes" id="UP000297966">
    <property type="component" value="Unassembled WGS sequence"/>
</dbReference>
<dbReference type="AlphaFoldDB" id="A0A4Y9M8R0"/>
<keyword evidence="1" id="KW-1133">Transmembrane helix</keyword>
<feature type="transmembrane region" description="Helical" evidence="1">
    <location>
        <begin position="30"/>
        <end position="52"/>
    </location>
</feature>
<gene>
    <name evidence="2" type="ORF">E4K65_05040</name>
</gene>
<organism evidence="2 3">
    <name type="scientific">Bradyrhizobium niftali</name>
    <dbReference type="NCBI Taxonomy" id="2560055"/>
    <lineage>
        <taxon>Bacteria</taxon>
        <taxon>Pseudomonadati</taxon>
        <taxon>Pseudomonadota</taxon>
        <taxon>Alphaproteobacteria</taxon>
        <taxon>Hyphomicrobiales</taxon>
        <taxon>Nitrobacteraceae</taxon>
        <taxon>Bradyrhizobium</taxon>
    </lineage>
</organism>
<proteinExistence type="predicted"/>
<dbReference type="RefSeq" id="WP_135173158.1">
    <property type="nucleotide sequence ID" value="NZ_SPQT01000001.1"/>
</dbReference>
<name>A0A4Y9M8R0_9BRAD</name>
<evidence type="ECO:0000256" key="1">
    <source>
        <dbReference type="SAM" id="Phobius"/>
    </source>
</evidence>